<reference evidence="1" key="1">
    <citation type="submission" date="2016-06" db="EMBL/GenBank/DDBJ databases">
        <authorList>
            <person name="Cuomo C."/>
            <person name="Litvintseva A."/>
            <person name="Heitman J."/>
            <person name="Chen Y."/>
            <person name="Sun S."/>
            <person name="Springer D."/>
            <person name="Dromer F."/>
            <person name="Young S."/>
            <person name="Zeng Q."/>
            <person name="Chapman S."/>
            <person name="Gujja S."/>
            <person name="Saif S."/>
            <person name="Birren B."/>
        </authorList>
    </citation>
    <scope>NUCLEOTIDE SEQUENCE</scope>
    <source>
        <strain evidence="1">CBS 7841</strain>
    </source>
</reference>
<gene>
    <name evidence="1" type="ORF">L203_103695</name>
</gene>
<evidence type="ECO:0000313" key="1">
    <source>
        <dbReference type="EMBL" id="WVN88484.1"/>
    </source>
</evidence>
<dbReference type="EMBL" id="CP143787">
    <property type="protein sequence ID" value="WVN88484.1"/>
    <property type="molecule type" value="Genomic_DNA"/>
</dbReference>
<organism evidence="1 2">
    <name type="scientific">Cryptococcus depauperatus CBS 7841</name>
    <dbReference type="NCBI Taxonomy" id="1295531"/>
    <lineage>
        <taxon>Eukaryota</taxon>
        <taxon>Fungi</taxon>
        <taxon>Dikarya</taxon>
        <taxon>Basidiomycota</taxon>
        <taxon>Agaricomycotina</taxon>
        <taxon>Tremellomycetes</taxon>
        <taxon>Tremellales</taxon>
        <taxon>Cryptococcaceae</taxon>
        <taxon>Cryptococcus</taxon>
    </lineage>
</organism>
<reference evidence="1" key="2">
    <citation type="journal article" date="2022" name="Elife">
        <title>Obligate sexual reproduction of a homothallic fungus closely related to the Cryptococcus pathogenic species complex.</title>
        <authorList>
            <person name="Passer A.R."/>
            <person name="Clancey S.A."/>
            <person name="Shea T."/>
            <person name="David-Palma M."/>
            <person name="Averette A.F."/>
            <person name="Boekhout T."/>
            <person name="Porcel B.M."/>
            <person name="Nowrousian M."/>
            <person name="Cuomo C.A."/>
            <person name="Sun S."/>
            <person name="Heitman J."/>
            <person name="Coelho M.A."/>
        </authorList>
    </citation>
    <scope>NUCLEOTIDE SEQUENCE</scope>
    <source>
        <strain evidence="1">CBS 7841</strain>
    </source>
</reference>
<dbReference type="RefSeq" id="XP_066069184.1">
    <property type="nucleotide sequence ID" value="XM_066213087.1"/>
</dbReference>
<evidence type="ECO:0000313" key="2">
    <source>
        <dbReference type="Proteomes" id="UP000094043"/>
    </source>
</evidence>
<keyword evidence="2" id="KW-1185">Reference proteome</keyword>
<dbReference type="AlphaFoldDB" id="A0AAJ8JU45"/>
<protein>
    <submittedName>
        <fullName evidence="1">Uncharacterized protein</fullName>
    </submittedName>
</protein>
<dbReference type="KEGG" id="cdep:91087905"/>
<sequence length="83" mass="9227">MTSKAKRAAGRYTLPITTIALSVFVEDSDPSIKIYKAVFKASPRQLLPALMICKLGWAKYTPMVILQDLSPNAKHFNVRPHGL</sequence>
<name>A0AAJ8JU45_9TREE</name>
<accession>A0AAJ8JU45</accession>
<reference evidence="1" key="3">
    <citation type="submission" date="2024-01" db="EMBL/GenBank/DDBJ databases">
        <authorList>
            <person name="Coelho M.A."/>
            <person name="David-Palma M."/>
            <person name="Shea T."/>
            <person name="Sun S."/>
            <person name="Cuomo C.A."/>
            <person name="Heitman J."/>
        </authorList>
    </citation>
    <scope>NUCLEOTIDE SEQUENCE</scope>
    <source>
        <strain evidence="1">CBS 7841</strain>
    </source>
</reference>
<dbReference type="Proteomes" id="UP000094043">
    <property type="component" value="Chromosome 4"/>
</dbReference>
<proteinExistence type="predicted"/>
<dbReference type="GeneID" id="91087905"/>